<protein>
    <recommendedName>
        <fullName evidence="4">Thioredoxin domain-containing protein</fullName>
    </recommendedName>
</protein>
<keyword evidence="1" id="KW-0812">Transmembrane</keyword>
<dbReference type="Proteomes" id="UP000054877">
    <property type="component" value="Unassembled WGS sequence"/>
</dbReference>
<name>A0A0W0YYQ2_LEGSP</name>
<keyword evidence="1" id="KW-0472">Membrane</keyword>
<reference evidence="2 3" key="1">
    <citation type="submission" date="2015-11" db="EMBL/GenBank/DDBJ databases">
        <title>Genomic analysis of 38 Legionella species identifies large and diverse effector repertoires.</title>
        <authorList>
            <person name="Burstein D."/>
            <person name="Amaro F."/>
            <person name="Zusman T."/>
            <person name="Lifshitz Z."/>
            <person name="Cohen O."/>
            <person name="Gilbert J.A."/>
            <person name="Pupko T."/>
            <person name="Shuman H.A."/>
            <person name="Segal G."/>
        </authorList>
    </citation>
    <scope>NUCLEOTIDE SEQUENCE [LARGE SCALE GENOMIC DNA]</scope>
    <source>
        <strain evidence="2 3">Mt.St.Helens-9</strain>
    </source>
</reference>
<sequence length="396" mass="45666">MLVARLLGYFVLLFFTIAGWSAETPGKWYEKDNHNQVTLRVDLFLSTTCPHCQKADRFFRKIAAEEPWLQVHRYFINENRDALERFSQYLQDQPRQKDDYAVPAVFFCKVHWTGFENPDTTGKELLKSLRYCHQQIEQTGGLSDTAVQVLQQWAFANWYESNLTGQFSPYLFVPMMGVLDALNPCAFFCAMALFALLILQNNGIRRIVLGALFLLVVTGVHYTAQAHSPVYYQFVSWLRIPSVFAGVFLITFVLLFRKQEKNGRFYAWSLIAGVFTALVTQSYQQSDCVANFPLIFEQWLAAQQLSSRQILFVGMFYQVIYFLTLALQALLVISIVKLSRFVKFWRYFDNMAWVALLLTGVVLVAYPAALASLLASFILFFMVVLTGWLMSRKQTQ</sequence>
<feature type="transmembrane region" description="Helical" evidence="1">
    <location>
        <begin position="315"/>
        <end position="336"/>
    </location>
</feature>
<keyword evidence="1" id="KW-1133">Transmembrane helix</keyword>
<evidence type="ECO:0008006" key="4">
    <source>
        <dbReference type="Google" id="ProtNLM"/>
    </source>
</evidence>
<dbReference type="Gene3D" id="3.40.30.10">
    <property type="entry name" value="Glutaredoxin"/>
    <property type="match status" value="1"/>
</dbReference>
<proteinExistence type="predicted"/>
<dbReference type="AlphaFoldDB" id="A0A0W0YYQ2"/>
<comment type="caution">
    <text evidence="2">The sequence shown here is derived from an EMBL/GenBank/DDBJ whole genome shotgun (WGS) entry which is preliminary data.</text>
</comment>
<feature type="transmembrane region" description="Helical" evidence="1">
    <location>
        <begin position="265"/>
        <end position="283"/>
    </location>
</feature>
<feature type="transmembrane region" description="Helical" evidence="1">
    <location>
        <begin position="348"/>
        <end position="366"/>
    </location>
</feature>
<accession>A0A0W0YYQ2</accession>
<evidence type="ECO:0000256" key="1">
    <source>
        <dbReference type="SAM" id="Phobius"/>
    </source>
</evidence>
<dbReference type="EMBL" id="LNYX01000030">
    <property type="protein sequence ID" value="KTD62032.1"/>
    <property type="molecule type" value="Genomic_DNA"/>
</dbReference>
<dbReference type="InterPro" id="IPR036249">
    <property type="entry name" value="Thioredoxin-like_sf"/>
</dbReference>
<feature type="transmembrane region" description="Helical" evidence="1">
    <location>
        <begin position="181"/>
        <end position="199"/>
    </location>
</feature>
<feature type="transmembrane region" description="Helical" evidence="1">
    <location>
        <begin position="206"/>
        <end position="224"/>
    </location>
</feature>
<evidence type="ECO:0000313" key="3">
    <source>
        <dbReference type="Proteomes" id="UP000054877"/>
    </source>
</evidence>
<feature type="transmembrane region" description="Helical" evidence="1">
    <location>
        <begin position="236"/>
        <end position="256"/>
    </location>
</feature>
<gene>
    <name evidence="2" type="ORF">Lspi_1882</name>
</gene>
<evidence type="ECO:0000313" key="2">
    <source>
        <dbReference type="EMBL" id="KTD62032.1"/>
    </source>
</evidence>
<feature type="transmembrane region" description="Helical" evidence="1">
    <location>
        <begin position="372"/>
        <end position="390"/>
    </location>
</feature>
<dbReference type="STRING" id="452.Lspi_1882"/>
<organism evidence="2 3">
    <name type="scientific">Legionella spiritensis</name>
    <dbReference type="NCBI Taxonomy" id="452"/>
    <lineage>
        <taxon>Bacteria</taxon>
        <taxon>Pseudomonadati</taxon>
        <taxon>Pseudomonadota</taxon>
        <taxon>Gammaproteobacteria</taxon>
        <taxon>Legionellales</taxon>
        <taxon>Legionellaceae</taxon>
        <taxon>Legionella</taxon>
    </lineage>
</organism>
<dbReference type="SUPFAM" id="SSF52833">
    <property type="entry name" value="Thioredoxin-like"/>
    <property type="match status" value="1"/>
</dbReference>
<dbReference type="PATRIC" id="fig|452.5.peg.2065"/>
<keyword evidence="3" id="KW-1185">Reference proteome</keyword>